<evidence type="ECO:0000313" key="2">
    <source>
        <dbReference type="Proteomes" id="UP001348397"/>
    </source>
</evidence>
<reference evidence="1 2" key="1">
    <citation type="submission" date="2024-01" db="EMBL/GenBank/DDBJ databases">
        <title>Chryseobacterium sp. T9W2-O.</title>
        <authorList>
            <person name="Maltman C."/>
        </authorList>
    </citation>
    <scope>NUCLEOTIDE SEQUENCE [LARGE SCALE GENOMIC DNA]</scope>
    <source>
        <strain evidence="1 2">T9W2-O</strain>
    </source>
</reference>
<comment type="caution">
    <text evidence="1">The sequence shown here is derived from an EMBL/GenBank/DDBJ whole genome shotgun (WGS) entry which is preliminary data.</text>
</comment>
<protein>
    <recommendedName>
        <fullName evidence="3">DUF4329 domain-containing protein</fullName>
    </recommendedName>
</protein>
<gene>
    <name evidence="1" type="ORF">SOP96_07390</name>
</gene>
<dbReference type="Proteomes" id="UP001348397">
    <property type="component" value="Unassembled WGS sequence"/>
</dbReference>
<evidence type="ECO:0008006" key="3">
    <source>
        <dbReference type="Google" id="ProtNLM"/>
    </source>
</evidence>
<sequence>MGGTPTLPNLGGNPKVQTPCEKIKNKFADTNFKAKVTAIDKPETFSLDHEKGFAAKYTSSTSVSNAEYTPTALSSDGHTMKFPSGTQYFGYIHSHVDFVDGNSTIKIFSPYDVATFLTSCIMNAKAHGNIRDAYAMIITSEGNYMLQYTLPDDNYPLTNDIVKNKWNPWYKKEMQAIQNDDGTFDQAEVERVFLRFLTEKVNIPGIEIYKIDKGTGKAKKLDLDNNGNVIDTPCP</sequence>
<organism evidence="1 2">
    <name type="scientific">Chryseobacterium salviniae</name>
    <dbReference type="NCBI Taxonomy" id="3101750"/>
    <lineage>
        <taxon>Bacteria</taxon>
        <taxon>Pseudomonadati</taxon>
        <taxon>Bacteroidota</taxon>
        <taxon>Flavobacteriia</taxon>
        <taxon>Flavobacteriales</taxon>
        <taxon>Weeksellaceae</taxon>
        <taxon>Chryseobacterium group</taxon>
        <taxon>Chryseobacterium</taxon>
    </lineage>
</organism>
<evidence type="ECO:0000313" key="1">
    <source>
        <dbReference type="EMBL" id="MEC3875527.1"/>
    </source>
</evidence>
<dbReference type="RefSeq" id="WP_326320347.1">
    <property type="nucleotide sequence ID" value="NZ_JAYLAA010000027.1"/>
</dbReference>
<keyword evidence="2" id="KW-1185">Reference proteome</keyword>
<proteinExistence type="predicted"/>
<name>A0ABU6HUC5_9FLAO</name>
<dbReference type="EMBL" id="JAYLAA010000027">
    <property type="protein sequence ID" value="MEC3875527.1"/>
    <property type="molecule type" value="Genomic_DNA"/>
</dbReference>
<accession>A0ABU6HUC5</accession>